<feature type="domain" description="ABC transporter" evidence="4">
    <location>
        <begin position="289"/>
        <end position="497"/>
    </location>
</feature>
<dbReference type="GO" id="GO:0016887">
    <property type="term" value="F:ATP hydrolysis activity"/>
    <property type="evidence" value="ECO:0007669"/>
    <property type="project" value="InterPro"/>
</dbReference>
<keyword evidence="2 5" id="KW-0067">ATP-binding</keyword>
<keyword evidence="6" id="KW-1185">Reference proteome</keyword>
<name>A0A841KLY6_9FIRM</name>
<dbReference type="RefSeq" id="WP_184307907.1">
    <property type="nucleotide sequence ID" value="NZ_JACHEN010000002.1"/>
</dbReference>
<dbReference type="PANTHER" id="PTHR42855">
    <property type="entry name" value="ABC TRANSPORTER ATP-BINDING SUBUNIT"/>
    <property type="match status" value="1"/>
</dbReference>
<feature type="coiled-coil region" evidence="3">
    <location>
        <begin position="190"/>
        <end position="264"/>
    </location>
</feature>
<sequence length="549" mass="63013">MLLIECSNVKKYFGDRLVLSVENLKIYSEDRIGIIGVNGVGKTTLMNILSQRLAPDEGWVKLYGNCGYISQLEQPEHRIIGAEMASRFKVPEVWHEYMSGGEKTRFKLAQSLNDENLLIFADEPTSNVDMEGIALMEARLAEYKGALILISHDRDFLDKLCNKIVEVEDGKIKVYNGNFSDYHGQKMKERDRLQFEYEQYVKEKKHLEEAIDHTKEKIKGMRKTPKRMGNSEARLHKMGNQKAKANLDKAVKSIESRIEQLEVKEKPKKQERMKLDVEDVKKLYSKVIIEGQNISKDFGEKVIFKNAEFSIYNGTKVALIGPNGCGKSTLIKMIMNRDHNIRIAQGAKIGYFSQDLGILEEECTIIENVMKTSIYQETFVRILLARLLFTGEAVYKKVRVLSGGERVKVAFAKILVQDINLLILDEPTNYMDINSLEVIEEALREYDRTLLVVSHDRRFVSAVADRIMTIENQKIKMFAGSYQEYLESLNRCLDDQEESEKQICVLENRLSEIVGRLSMPSKKDDIAALDKEYYEVLGEINRLKASNKK</sequence>
<dbReference type="NCBIfam" id="NF000355">
    <property type="entry name" value="ribo_prot_ABC_F"/>
    <property type="match status" value="1"/>
</dbReference>
<dbReference type="InterPro" id="IPR003439">
    <property type="entry name" value="ABC_transporter-like_ATP-bd"/>
</dbReference>
<evidence type="ECO:0000256" key="3">
    <source>
        <dbReference type="SAM" id="Coils"/>
    </source>
</evidence>
<organism evidence="5 6">
    <name type="scientific">Anaerosolibacter carboniphilus</name>
    <dbReference type="NCBI Taxonomy" id="1417629"/>
    <lineage>
        <taxon>Bacteria</taxon>
        <taxon>Bacillati</taxon>
        <taxon>Bacillota</taxon>
        <taxon>Clostridia</taxon>
        <taxon>Peptostreptococcales</taxon>
        <taxon>Thermotaleaceae</taxon>
        <taxon>Anaerosolibacter</taxon>
    </lineage>
</organism>
<dbReference type="CDD" id="cd03221">
    <property type="entry name" value="ABCF_EF-3"/>
    <property type="match status" value="2"/>
</dbReference>
<evidence type="ECO:0000256" key="1">
    <source>
        <dbReference type="ARBA" id="ARBA00022741"/>
    </source>
</evidence>
<dbReference type="InterPro" id="IPR003593">
    <property type="entry name" value="AAA+_ATPase"/>
</dbReference>
<evidence type="ECO:0000313" key="5">
    <source>
        <dbReference type="EMBL" id="MBB6214457.1"/>
    </source>
</evidence>
<dbReference type="Pfam" id="PF00005">
    <property type="entry name" value="ABC_tran"/>
    <property type="match status" value="2"/>
</dbReference>
<evidence type="ECO:0000256" key="2">
    <source>
        <dbReference type="ARBA" id="ARBA00022840"/>
    </source>
</evidence>
<evidence type="ECO:0000313" key="6">
    <source>
        <dbReference type="Proteomes" id="UP000579281"/>
    </source>
</evidence>
<dbReference type="Pfam" id="PF12848">
    <property type="entry name" value="ABC_tran_Xtn"/>
    <property type="match status" value="1"/>
</dbReference>
<dbReference type="InterPro" id="IPR027417">
    <property type="entry name" value="P-loop_NTPase"/>
</dbReference>
<dbReference type="InterPro" id="IPR051309">
    <property type="entry name" value="ABCF_ATPase"/>
</dbReference>
<keyword evidence="3" id="KW-0175">Coiled coil</keyword>
<dbReference type="GO" id="GO:0005524">
    <property type="term" value="F:ATP binding"/>
    <property type="evidence" value="ECO:0007669"/>
    <property type="project" value="UniProtKB-KW"/>
</dbReference>
<dbReference type="InterPro" id="IPR017871">
    <property type="entry name" value="ABC_transporter-like_CS"/>
</dbReference>
<dbReference type="PROSITE" id="PS50893">
    <property type="entry name" value="ABC_TRANSPORTER_2"/>
    <property type="match status" value="2"/>
</dbReference>
<gene>
    <name evidence="5" type="ORF">HNQ80_000537</name>
</gene>
<dbReference type="Proteomes" id="UP000579281">
    <property type="component" value="Unassembled WGS sequence"/>
</dbReference>
<protein>
    <submittedName>
        <fullName evidence="5">Macrolide transport system ATP-binding/permease protein</fullName>
    </submittedName>
</protein>
<dbReference type="PANTHER" id="PTHR42855:SF2">
    <property type="entry name" value="DRUG RESISTANCE ABC TRANSPORTER,ATP-BINDING PROTEIN"/>
    <property type="match status" value="1"/>
</dbReference>
<dbReference type="SMART" id="SM00382">
    <property type="entry name" value="AAA"/>
    <property type="match status" value="2"/>
</dbReference>
<dbReference type="SUPFAM" id="SSF52540">
    <property type="entry name" value="P-loop containing nucleoside triphosphate hydrolases"/>
    <property type="match status" value="2"/>
</dbReference>
<dbReference type="InterPro" id="IPR032781">
    <property type="entry name" value="ABC_tran_Xtn"/>
</dbReference>
<keyword evidence="1" id="KW-0547">Nucleotide-binding</keyword>
<reference evidence="5 6" key="1">
    <citation type="submission" date="2020-08" db="EMBL/GenBank/DDBJ databases">
        <title>Genomic Encyclopedia of Type Strains, Phase IV (KMG-IV): sequencing the most valuable type-strain genomes for metagenomic binning, comparative biology and taxonomic classification.</title>
        <authorList>
            <person name="Goeker M."/>
        </authorList>
    </citation>
    <scope>NUCLEOTIDE SEQUENCE [LARGE SCALE GENOMIC DNA]</scope>
    <source>
        <strain evidence="5 6">DSM 103526</strain>
    </source>
</reference>
<dbReference type="Gene3D" id="3.40.50.300">
    <property type="entry name" value="P-loop containing nucleotide triphosphate hydrolases"/>
    <property type="match status" value="3"/>
</dbReference>
<proteinExistence type="predicted"/>
<dbReference type="AlphaFoldDB" id="A0A841KLY6"/>
<accession>A0A841KLY6</accession>
<evidence type="ECO:0000259" key="4">
    <source>
        <dbReference type="PROSITE" id="PS50893"/>
    </source>
</evidence>
<comment type="caution">
    <text evidence="5">The sequence shown here is derived from an EMBL/GenBank/DDBJ whole genome shotgun (WGS) entry which is preliminary data.</text>
</comment>
<dbReference type="EMBL" id="JACHEN010000002">
    <property type="protein sequence ID" value="MBB6214457.1"/>
    <property type="molecule type" value="Genomic_DNA"/>
</dbReference>
<dbReference type="PROSITE" id="PS00211">
    <property type="entry name" value="ABC_TRANSPORTER_1"/>
    <property type="match status" value="2"/>
</dbReference>
<feature type="domain" description="ABC transporter" evidence="4">
    <location>
        <begin position="4"/>
        <end position="194"/>
    </location>
</feature>